<evidence type="ECO:0000313" key="10">
    <source>
        <dbReference type="EMBL" id="RHW48222.1"/>
    </source>
</evidence>
<accession>A0A3R6XSZ2</accession>
<name>A0A3R6XSZ2_9LACO</name>
<evidence type="ECO:0000256" key="2">
    <source>
        <dbReference type="ARBA" id="ARBA00022448"/>
    </source>
</evidence>
<dbReference type="AlphaFoldDB" id="A0A3R6XSZ2"/>
<feature type="transmembrane region" description="Helical" evidence="9">
    <location>
        <begin position="33"/>
        <end position="54"/>
    </location>
</feature>
<comment type="caution">
    <text evidence="10">The sequence shown here is derived from an EMBL/GenBank/DDBJ whole genome shotgun (WGS) entry which is preliminary data.</text>
</comment>
<evidence type="ECO:0000256" key="7">
    <source>
        <dbReference type="ARBA" id="ARBA00022989"/>
    </source>
</evidence>
<sequence length="263" mass="28134">MGMSFLQASSITLLAYIYNLDRHATQFFGKMPILYGAITGMILGDVKTGLMVGATLQLMSLGVANIGGSSMPDYIVAAIISAAISVTTGKGIAAGMAIGLPVGMLTMNLDVIVKLINSAIAKKTQTFANRKQFGKMQKMIPIATFMYPLEAALPVFLAVVFGKTVVESILNFMPQWFTVGLNVAGGMLPAVGIAMLLVYMPMKRYGYWIIIGFVLSAFLKMPVLGVALLGCAAAVNQFKNENTHNTNVTAPMANLNKEDMEDE</sequence>
<keyword evidence="4 10" id="KW-0762">Sugar transport</keyword>
<dbReference type="InterPro" id="IPR004700">
    <property type="entry name" value="PTS_IIC_man"/>
</dbReference>
<keyword evidence="6 9" id="KW-0812">Transmembrane</keyword>
<dbReference type="PANTHER" id="PTHR32502:SF28">
    <property type="entry name" value="PHOSPHOTRANSFERASE SYSTEM SUGAR-SPECIFIC EIIC COMPONENT"/>
    <property type="match status" value="1"/>
</dbReference>
<evidence type="ECO:0000256" key="4">
    <source>
        <dbReference type="ARBA" id="ARBA00022597"/>
    </source>
</evidence>
<evidence type="ECO:0000256" key="9">
    <source>
        <dbReference type="SAM" id="Phobius"/>
    </source>
</evidence>
<evidence type="ECO:0000256" key="6">
    <source>
        <dbReference type="ARBA" id="ARBA00022692"/>
    </source>
</evidence>
<dbReference type="GO" id="GO:0005886">
    <property type="term" value="C:plasma membrane"/>
    <property type="evidence" value="ECO:0007669"/>
    <property type="project" value="UniProtKB-SubCell"/>
</dbReference>
<dbReference type="PANTHER" id="PTHR32502">
    <property type="entry name" value="N-ACETYLGALACTOSAMINE PERMEASE II COMPONENT-RELATED"/>
    <property type="match status" value="1"/>
</dbReference>
<comment type="subcellular location">
    <subcellularLocation>
        <location evidence="1">Cell membrane</location>
        <topology evidence="1">Multi-pass membrane protein</topology>
    </subcellularLocation>
</comment>
<gene>
    <name evidence="10" type="ORF">DS832_02600</name>
</gene>
<dbReference type="EMBL" id="QOCS01000006">
    <property type="protein sequence ID" value="RHW48222.1"/>
    <property type="molecule type" value="Genomic_DNA"/>
</dbReference>
<keyword evidence="8 9" id="KW-0472">Membrane</keyword>
<feature type="transmembrane region" description="Helical" evidence="9">
    <location>
        <begin position="207"/>
        <end position="235"/>
    </location>
</feature>
<keyword evidence="2" id="KW-0813">Transport</keyword>
<dbReference type="RefSeq" id="WP_118910211.1">
    <property type="nucleotide sequence ID" value="NZ_QOCS01000006.1"/>
</dbReference>
<evidence type="ECO:0000313" key="11">
    <source>
        <dbReference type="Proteomes" id="UP000284822"/>
    </source>
</evidence>
<evidence type="ECO:0000256" key="5">
    <source>
        <dbReference type="ARBA" id="ARBA00022683"/>
    </source>
</evidence>
<dbReference type="Pfam" id="PF03609">
    <property type="entry name" value="EII-Sor"/>
    <property type="match status" value="1"/>
</dbReference>
<proteinExistence type="predicted"/>
<organism evidence="10 11">
    <name type="scientific">Bombilactobacillus bombi</name>
    <dbReference type="NCBI Taxonomy" id="1303590"/>
    <lineage>
        <taxon>Bacteria</taxon>
        <taxon>Bacillati</taxon>
        <taxon>Bacillota</taxon>
        <taxon>Bacilli</taxon>
        <taxon>Lactobacillales</taxon>
        <taxon>Lactobacillaceae</taxon>
        <taxon>Bombilactobacillus</taxon>
    </lineage>
</organism>
<evidence type="ECO:0000256" key="8">
    <source>
        <dbReference type="ARBA" id="ARBA00023136"/>
    </source>
</evidence>
<keyword evidence="7 9" id="KW-1133">Transmembrane helix</keyword>
<feature type="transmembrane region" description="Helical" evidence="9">
    <location>
        <begin position="139"/>
        <end position="161"/>
    </location>
</feature>
<evidence type="ECO:0000256" key="1">
    <source>
        <dbReference type="ARBA" id="ARBA00004651"/>
    </source>
</evidence>
<protein>
    <submittedName>
        <fullName evidence="10">PTS sugar transporter subunit IIC</fullName>
    </submittedName>
</protein>
<feature type="transmembrane region" description="Helical" evidence="9">
    <location>
        <begin position="181"/>
        <end position="200"/>
    </location>
</feature>
<reference evidence="10 11" key="1">
    <citation type="submission" date="2018-07" db="EMBL/GenBank/DDBJ databases">
        <title>Genome sequences of six Lactobacillus spp. isolated from bumble bee guts.</title>
        <authorList>
            <person name="Motta E.V.S."/>
            <person name="Moran N.A."/>
        </authorList>
    </citation>
    <scope>NUCLEOTIDE SEQUENCE [LARGE SCALE GENOMIC DNA]</scope>
    <source>
        <strain evidence="10 11">LV-8.1</strain>
    </source>
</reference>
<keyword evidence="3" id="KW-1003">Cell membrane</keyword>
<evidence type="ECO:0000256" key="3">
    <source>
        <dbReference type="ARBA" id="ARBA00022475"/>
    </source>
</evidence>
<dbReference type="InterPro" id="IPR050303">
    <property type="entry name" value="GatZ_KbaZ_carbometab"/>
</dbReference>
<keyword evidence="5" id="KW-0598">Phosphotransferase system</keyword>
<dbReference type="Proteomes" id="UP000284822">
    <property type="component" value="Unassembled WGS sequence"/>
</dbReference>
<dbReference type="PROSITE" id="PS51106">
    <property type="entry name" value="PTS_EIIC_TYPE_4"/>
    <property type="match status" value="1"/>
</dbReference>
<dbReference type="GO" id="GO:0009401">
    <property type="term" value="P:phosphoenolpyruvate-dependent sugar phosphotransferase system"/>
    <property type="evidence" value="ECO:0007669"/>
    <property type="project" value="UniProtKB-KW"/>
</dbReference>